<dbReference type="Pfam" id="PF13505">
    <property type="entry name" value="OMP_b-brl"/>
    <property type="match status" value="1"/>
</dbReference>
<dbReference type="PANTHER" id="PTHR34001:SF3">
    <property type="entry name" value="BLL7405 PROTEIN"/>
    <property type="match status" value="1"/>
</dbReference>
<evidence type="ECO:0000256" key="3">
    <source>
        <dbReference type="ARBA" id="ARBA00023136"/>
    </source>
</evidence>
<comment type="similarity">
    <text evidence="5">Belongs to the Omp25/RopB family.</text>
</comment>
<protein>
    <submittedName>
        <fullName evidence="9">Porin family protein</fullName>
    </submittedName>
</protein>
<keyword evidence="6" id="KW-1133">Transmembrane helix</keyword>
<comment type="subcellular location">
    <subcellularLocation>
        <location evidence="1">Cell outer membrane</location>
    </subcellularLocation>
</comment>
<dbReference type="SUPFAM" id="SSF56925">
    <property type="entry name" value="OMPA-like"/>
    <property type="match status" value="1"/>
</dbReference>
<organism evidence="9 10">
    <name type="scientific">Tardiphaga alba</name>
    <dbReference type="NCBI Taxonomy" id="340268"/>
    <lineage>
        <taxon>Bacteria</taxon>
        <taxon>Pseudomonadati</taxon>
        <taxon>Pseudomonadota</taxon>
        <taxon>Alphaproteobacteria</taxon>
        <taxon>Hyphomicrobiales</taxon>
        <taxon>Nitrobacteraceae</taxon>
        <taxon>Tardiphaga</taxon>
    </lineage>
</organism>
<feature type="transmembrane region" description="Helical" evidence="6">
    <location>
        <begin position="208"/>
        <end position="227"/>
    </location>
</feature>
<sequence length="256" mass="27072">MIVMRSFLIAAAVFTFGQAAQAADLPFLRGSFQDGPVLQRPIWDGFYVGGQASYGSAVSNISPSFNAGLQSTYIPPVGETGQFNWPGLASPQDNSTAFGGFVGYNSQWDDVVIGLEANYIHGSYKTVTSAAAGSTDSLGTPLTTSSTATIKIDDFGSLRLRAGYVAGSFLPYAFVGVGAGNMVTDRSTQVSIGGVYYPPNRDTKSNLVYGYSAGLGVDVMLVGGLFMRAEYEYQRITAKDVDGNVNSGRVGLGYRF</sequence>
<accession>A0ABX8AFS9</accession>
<evidence type="ECO:0000256" key="6">
    <source>
        <dbReference type="SAM" id="Phobius"/>
    </source>
</evidence>
<evidence type="ECO:0000256" key="1">
    <source>
        <dbReference type="ARBA" id="ARBA00004442"/>
    </source>
</evidence>
<evidence type="ECO:0000259" key="8">
    <source>
        <dbReference type="Pfam" id="PF13505"/>
    </source>
</evidence>
<dbReference type="InterPro" id="IPR027385">
    <property type="entry name" value="Beta-barrel_OMP"/>
</dbReference>
<evidence type="ECO:0000256" key="2">
    <source>
        <dbReference type="ARBA" id="ARBA00022729"/>
    </source>
</evidence>
<keyword evidence="4" id="KW-0998">Cell outer membrane</keyword>
<keyword evidence="10" id="KW-1185">Reference proteome</keyword>
<dbReference type="Proteomes" id="UP000682843">
    <property type="component" value="Chromosome"/>
</dbReference>
<dbReference type="Gene3D" id="2.40.160.20">
    <property type="match status" value="1"/>
</dbReference>
<feature type="domain" description="Outer membrane protein beta-barrel" evidence="8">
    <location>
        <begin position="10"/>
        <end position="256"/>
    </location>
</feature>
<dbReference type="PANTHER" id="PTHR34001">
    <property type="entry name" value="BLL7405 PROTEIN"/>
    <property type="match status" value="1"/>
</dbReference>
<keyword evidence="2 7" id="KW-0732">Signal</keyword>
<evidence type="ECO:0000256" key="7">
    <source>
        <dbReference type="SAM" id="SignalP"/>
    </source>
</evidence>
<proteinExistence type="inferred from homology"/>
<gene>
    <name evidence="9" type="ORF">RPMA_21765</name>
</gene>
<dbReference type="InterPro" id="IPR051692">
    <property type="entry name" value="OMP-like"/>
</dbReference>
<dbReference type="EMBL" id="CP036498">
    <property type="protein sequence ID" value="QUS41175.1"/>
    <property type="molecule type" value="Genomic_DNA"/>
</dbReference>
<evidence type="ECO:0000256" key="4">
    <source>
        <dbReference type="ARBA" id="ARBA00023237"/>
    </source>
</evidence>
<feature type="signal peptide" evidence="7">
    <location>
        <begin position="1"/>
        <end position="22"/>
    </location>
</feature>
<name>A0ABX8AFS9_9BRAD</name>
<evidence type="ECO:0000313" key="10">
    <source>
        <dbReference type="Proteomes" id="UP000682843"/>
    </source>
</evidence>
<keyword evidence="6" id="KW-0812">Transmembrane</keyword>
<reference evidence="9 10" key="1">
    <citation type="submission" date="2019-02" db="EMBL/GenBank/DDBJ databases">
        <title>Emended description of the genus Rhodopseudomonas and description of Rhodopseudomonas albus sp. nov., a non-phototrophic, heavy-metal-tolerant bacterium isolated from garden soil.</title>
        <authorList>
            <person name="Bao Z."/>
            <person name="Cao W.W."/>
            <person name="Sato Y."/>
            <person name="Nishizawa T."/>
            <person name="Zhao J."/>
            <person name="Guo Y."/>
            <person name="Ohta H."/>
        </authorList>
    </citation>
    <scope>NUCLEOTIDE SEQUENCE [LARGE SCALE GENOMIC DNA]</scope>
    <source>
        <strain evidence="9 10">SK50-23</strain>
    </source>
</reference>
<feature type="chain" id="PRO_5047113319" evidence="7">
    <location>
        <begin position="23"/>
        <end position="256"/>
    </location>
</feature>
<evidence type="ECO:0000256" key="5">
    <source>
        <dbReference type="ARBA" id="ARBA00038306"/>
    </source>
</evidence>
<evidence type="ECO:0000313" key="9">
    <source>
        <dbReference type="EMBL" id="QUS41175.1"/>
    </source>
</evidence>
<dbReference type="InterPro" id="IPR011250">
    <property type="entry name" value="OMP/PagP_B-barrel"/>
</dbReference>
<keyword evidence="3 6" id="KW-0472">Membrane</keyword>